<keyword evidence="1" id="KW-0328">Glycosyltransferase</keyword>
<dbReference type="SUPFAM" id="SSF53756">
    <property type="entry name" value="UDP-Glycosyltransferase/glycogen phosphorylase"/>
    <property type="match status" value="1"/>
</dbReference>
<evidence type="ECO:0000259" key="3">
    <source>
        <dbReference type="Pfam" id="PF00534"/>
    </source>
</evidence>
<dbReference type="InterPro" id="IPR050194">
    <property type="entry name" value="Glycosyltransferase_grp1"/>
</dbReference>
<dbReference type="RefSeq" id="WP_344731547.1">
    <property type="nucleotide sequence ID" value="NZ_BAAAZH010000003.1"/>
</dbReference>
<evidence type="ECO:0000256" key="1">
    <source>
        <dbReference type="ARBA" id="ARBA00022676"/>
    </source>
</evidence>
<dbReference type="InterPro" id="IPR028098">
    <property type="entry name" value="Glyco_trans_4-like_N"/>
</dbReference>
<comment type="caution">
    <text evidence="5">The sequence shown here is derived from an EMBL/GenBank/DDBJ whole genome shotgun (WGS) entry which is preliminary data.</text>
</comment>
<proteinExistence type="predicted"/>
<evidence type="ECO:0000259" key="4">
    <source>
        <dbReference type="Pfam" id="PF13579"/>
    </source>
</evidence>
<feature type="domain" description="Glycosyl transferase family 1" evidence="3">
    <location>
        <begin position="181"/>
        <end position="345"/>
    </location>
</feature>
<dbReference type="PANTHER" id="PTHR45947">
    <property type="entry name" value="SULFOQUINOVOSYL TRANSFERASE SQD2"/>
    <property type="match status" value="1"/>
</dbReference>
<keyword evidence="6" id="KW-1185">Reference proteome</keyword>
<dbReference type="Pfam" id="PF00534">
    <property type="entry name" value="Glycos_transf_1"/>
    <property type="match status" value="1"/>
</dbReference>
<name>A0ABP7XAQ6_9ACTN</name>
<evidence type="ECO:0008006" key="7">
    <source>
        <dbReference type="Google" id="ProtNLM"/>
    </source>
</evidence>
<reference evidence="6" key="1">
    <citation type="journal article" date="2019" name="Int. J. Syst. Evol. Microbiol.">
        <title>The Global Catalogue of Microorganisms (GCM) 10K type strain sequencing project: providing services to taxonomists for standard genome sequencing and annotation.</title>
        <authorList>
            <consortium name="The Broad Institute Genomics Platform"/>
            <consortium name="The Broad Institute Genome Sequencing Center for Infectious Disease"/>
            <person name="Wu L."/>
            <person name="Ma J."/>
        </authorList>
    </citation>
    <scope>NUCLEOTIDE SEQUENCE [LARGE SCALE GENOMIC DNA]</scope>
    <source>
        <strain evidence="6">JCM 16703</strain>
    </source>
</reference>
<dbReference type="Proteomes" id="UP001501495">
    <property type="component" value="Unassembled WGS sequence"/>
</dbReference>
<protein>
    <recommendedName>
        <fullName evidence="7">D-inositol 3-phosphate glycosyltransferase</fullName>
    </recommendedName>
</protein>
<dbReference type="Pfam" id="PF13579">
    <property type="entry name" value="Glyco_trans_4_4"/>
    <property type="match status" value="1"/>
</dbReference>
<accession>A0ABP7XAQ6</accession>
<feature type="domain" description="Glycosyltransferase subfamily 4-like N-terminal" evidence="4">
    <location>
        <begin position="65"/>
        <end position="170"/>
    </location>
</feature>
<evidence type="ECO:0000256" key="2">
    <source>
        <dbReference type="ARBA" id="ARBA00022679"/>
    </source>
</evidence>
<dbReference type="InterPro" id="IPR001296">
    <property type="entry name" value="Glyco_trans_1"/>
</dbReference>
<organism evidence="5 6">
    <name type="scientific">Nocardioides fonticola</name>
    <dbReference type="NCBI Taxonomy" id="450363"/>
    <lineage>
        <taxon>Bacteria</taxon>
        <taxon>Bacillati</taxon>
        <taxon>Actinomycetota</taxon>
        <taxon>Actinomycetes</taxon>
        <taxon>Propionibacteriales</taxon>
        <taxon>Nocardioidaceae</taxon>
        <taxon>Nocardioides</taxon>
    </lineage>
</organism>
<dbReference type="EMBL" id="BAAAZH010000003">
    <property type="protein sequence ID" value="GAA4109671.1"/>
    <property type="molecule type" value="Genomic_DNA"/>
</dbReference>
<dbReference type="PANTHER" id="PTHR45947:SF14">
    <property type="entry name" value="SLL1723 PROTEIN"/>
    <property type="match status" value="1"/>
</dbReference>
<dbReference type="Gene3D" id="3.40.50.2000">
    <property type="entry name" value="Glycogen Phosphorylase B"/>
    <property type="match status" value="2"/>
</dbReference>
<evidence type="ECO:0000313" key="6">
    <source>
        <dbReference type="Proteomes" id="UP001501495"/>
    </source>
</evidence>
<gene>
    <name evidence="5" type="ORF">GCM10022215_04190</name>
</gene>
<keyword evidence="2" id="KW-0808">Transferase</keyword>
<evidence type="ECO:0000313" key="5">
    <source>
        <dbReference type="EMBL" id="GAA4109671.1"/>
    </source>
</evidence>
<sequence length="371" mass="40243">MTPTDRVVIWRQTWLPGSETFIRNQVDSLSHWRALPIAVEHLDSPISGGGSIVLGDGLPDRIRRRSYRVTRRSSAVRRAIRDAAPAIIHAHFANDAGLIEPIARQLRVPMVVTVHGYDLTVTRDRPRRDARDVAAGLRRAQSVITLSRFMADRAVRQGADPGKILTIPTGIPIPPDPGPRRADDDTVKVLFVGRLVEKKGVEDAIRAVAAVAAKGHRLALTIAGSGPMEAELKALPPQVRASVRFVGAISPSSVRELMATHDLFLAPSKTAPNGDSEGFGMVFLEAAAHRLPAVGYVHGGVPEAVVDGETGLLAPEGDLEQLSARLEQLVESEAMRLEMGLAGRRRVETDFDVRKCTAQLERHYDSVVGRG</sequence>